<feature type="chain" id="PRO_5012715300" evidence="2">
    <location>
        <begin position="28"/>
        <end position="358"/>
    </location>
</feature>
<feature type="transmembrane region" description="Helical" evidence="1">
    <location>
        <begin position="321"/>
        <end position="343"/>
    </location>
</feature>
<evidence type="ECO:0000256" key="2">
    <source>
        <dbReference type="SAM" id="SignalP"/>
    </source>
</evidence>
<dbReference type="OrthoDB" id="2148359at2"/>
<keyword evidence="7" id="KW-1185">Reference proteome</keyword>
<evidence type="ECO:0000259" key="4">
    <source>
        <dbReference type="Pfam" id="PF11797"/>
    </source>
</evidence>
<evidence type="ECO:0000313" key="5">
    <source>
        <dbReference type="EMBL" id="MEI5993542.1"/>
    </source>
</evidence>
<evidence type="ECO:0000259" key="3">
    <source>
        <dbReference type="Pfam" id="PF06030"/>
    </source>
</evidence>
<keyword evidence="2" id="KW-0732">Signal</keyword>
<dbReference type="EMBL" id="NGLE01000003">
    <property type="protein sequence ID" value="OTO08075.1"/>
    <property type="molecule type" value="Genomic_DNA"/>
</dbReference>
<evidence type="ECO:0000313" key="6">
    <source>
        <dbReference type="EMBL" id="OTO08075.1"/>
    </source>
</evidence>
<feature type="domain" description="WxL Interacting Protein peptidoglycan binding" evidence="3">
    <location>
        <begin position="42"/>
        <end position="159"/>
    </location>
</feature>
<reference evidence="5 7" key="2">
    <citation type="submission" date="2018-07" db="EMBL/GenBank/DDBJ databases">
        <title>The Genome Sequence of Enterococcus sp. DIV0659b.</title>
        <authorList>
            <consortium name="The Broad Institute Genomics Platform"/>
            <consortium name="The Broad Institute Genomic Center for Infectious Diseases"/>
            <person name="Earl A."/>
            <person name="Manson A."/>
            <person name="Schwartman J."/>
            <person name="Gilmore M."/>
            <person name="Abouelleil A."/>
            <person name="Cao P."/>
            <person name="Chapman S."/>
            <person name="Cusick C."/>
            <person name="Shea T."/>
            <person name="Young S."/>
            <person name="Neafsey D."/>
            <person name="Nusbaum C."/>
            <person name="Birren B."/>
        </authorList>
    </citation>
    <scope>NUCLEOTIDE SEQUENCE [LARGE SCALE GENOMIC DNA]</scope>
    <source>
        <strain evidence="5 7">4G2_DIV0659</strain>
    </source>
</reference>
<dbReference type="InterPro" id="IPR021759">
    <property type="entry name" value="WxLIP_HBD"/>
</dbReference>
<accession>A0A242CCU2</accession>
<keyword evidence="1" id="KW-1133">Transmembrane helix</keyword>
<evidence type="ECO:0000313" key="7">
    <source>
        <dbReference type="Proteomes" id="UP000195139"/>
    </source>
</evidence>
<dbReference type="Proteomes" id="UP000195139">
    <property type="component" value="Unassembled WGS sequence"/>
</dbReference>
<sequence length="358" mass="40174">MKKRIIAPIILVLYIACFVCSSISAQADSKTEQAKASAMKSFTYNVIHPENQRNKVGYFDLRMTPGQKQTVKIELTNPSDKEISVAISLNSVKTNGNGVLEYGPTSIENDKSLKYDFVNIVKAAEKVDIPAGETVPLELAIDMPEASFEGVISGGIEMKQLPDKSEEKKEQTGIINEYAFLVGMLLSETDQPVEPDLVMNRVYAELENYRNAIFVSMSNIKPEYLNDVTTDVQIMKKGSDEVLYDKKKASMRIGPNNMIDFPVSMNGDKMIPGDYTAHVLVVSGEKRWEWTEDFKITDEEADKFNSQDVSLLQERGIDWKLIGMIVGGVIVVIIIIFFIVRGVNKKKKQSKKRKPKKK</sequence>
<dbReference type="AlphaFoldDB" id="A0A242CCU2"/>
<organism evidence="6">
    <name type="scientific">Candidatus Enterococcus mansonii</name>
    <dbReference type="NCBI Taxonomy" id="1834181"/>
    <lineage>
        <taxon>Bacteria</taxon>
        <taxon>Bacillati</taxon>
        <taxon>Bacillota</taxon>
        <taxon>Bacilli</taxon>
        <taxon>Lactobacillales</taxon>
        <taxon>Enterococcaceae</taxon>
        <taxon>Enterococcus</taxon>
    </lineage>
</organism>
<dbReference type="RefSeq" id="WP_086331215.1">
    <property type="nucleotide sequence ID" value="NZ_NGLE02000001.1"/>
</dbReference>
<name>A0A242CCU2_9ENTE</name>
<keyword evidence="1" id="KW-0472">Membrane</keyword>
<dbReference type="STRING" id="1834181.A5880_002345"/>
<dbReference type="InterPro" id="IPR010317">
    <property type="entry name" value="WxLIP_PGBD"/>
</dbReference>
<comment type="caution">
    <text evidence="6">The sequence shown here is derived from an EMBL/GenBank/DDBJ whole genome shotgun (WGS) entry which is preliminary data.</text>
</comment>
<reference evidence="6" key="1">
    <citation type="submission" date="2017-05" db="EMBL/GenBank/DDBJ databases">
        <title>The Genome Sequence of Enterococcus sp. 4G2_DIV0659.</title>
        <authorList>
            <consortium name="The Broad Institute Genomics Platform"/>
            <consortium name="The Broad Institute Genomic Center for Infectious Diseases"/>
            <person name="Earl A."/>
            <person name="Manson A."/>
            <person name="Schwartman J."/>
            <person name="Gilmore M."/>
            <person name="Abouelleil A."/>
            <person name="Cao P."/>
            <person name="Chapman S."/>
            <person name="Cusick C."/>
            <person name="Shea T."/>
            <person name="Young S."/>
            <person name="Neafsey D."/>
            <person name="Nusbaum C."/>
            <person name="Birren B."/>
        </authorList>
    </citation>
    <scope>NUCLEOTIDE SEQUENCE [LARGE SCALE GENOMIC DNA]</scope>
    <source>
        <strain evidence="6">4G2_DIV0659</strain>
    </source>
</reference>
<keyword evidence="1" id="KW-0812">Transmembrane</keyword>
<gene>
    <name evidence="5" type="ORF">A5880_001089</name>
    <name evidence="6" type="ORF">A5880_002345</name>
</gene>
<dbReference type="Pfam" id="PF11797">
    <property type="entry name" value="WxLIP_HBD"/>
    <property type="match status" value="1"/>
</dbReference>
<feature type="signal peptide" evidence="2">
    <location>
        <begin position="1"/>
        <end position="27"/>
    </location>
</feature>
<proteinExistence type="predicted"/>
<dbReference type="EMBL" id="NGLE02000001">
    <property type="protein sequence ID" value="MEI5993542.1"/>
    <property type="molecule type" value="Genomic_DNA"/>
</dbReference>
<protein>
    <submittedName>
        <fullName evidence="6">Uncharacterized protein</fullName>
    </submittedName>
</protein>
<feature type="domain" description="WxL Interacting Protein host binding" evidence="4">
    <location>
        <begin position="170"/>
        <end position="305"/>
    </location>
</feature>
<dbReference type="Pfam" id="PF06030">
    <property type="entry name" value="WxLIP_PGBD"/>
    <property type="match status" value="1"/>
</dbReference>
<evidence type="ECO:0000256" key="1">
    <source>
        <dbReference type="SAM" id="Phobius"/>
    </source>
</evidence>